<sequence length="504" mass="53089">MEPGGASYLLGGCPAHFAPGLENSLLRYTEATGFTAVAAHNISGVNVSSYRNGRFVGSCVAAGSLAVGNSGNENSTVLLLAGALSASGLLRLPTRLSTNGGETWRFISSDPFVSWTVFGAYATSEGLIVLGLPAPAPFNETVRLTMQAAFSSDLGETWTIRSAPPTAPSFGCTWCEGLPKSVHLSAPSDGIFIGTAQQQWWLAANGSTWTLLAECMAPFWEGAPAPARLLTLDGSTILALTSAADYSVVIRSSSDLGVSWYTVGEWPPFAGYVSVSTFAIPLLAGGVFFFGTSFAFGSLNSFGFNGTLQGQAVRSSWPPALNGTVSWDYSDYPIFTDSGPQYSITLKMRPAPSCGNLAFRITADTGTDCLGRANVSHVFVERFSDQVSVLLDFQNCTTCLGTVLSVEAYLTPSAATRYPEVNYQLPSPVTSLFNPPDATGSDSASQCNAGVDTNTMIMVTVAVLAVFVVCGLALSLIKRRSSQSNSREFDQSHQMLEAPRGAAN</sequence>
<dbReference type="AlphaFoldDB" id="A0AB34K061"/>
<comment type="caution">
    <text evidence="2">The sequence shown here is derived from an EMBL/GenBank/DDBJ whole genome shotgun (WGS) entry which is preliminary data.</text>
</comment>
<keyword evidence="1" id="KW-0812">Transmembrane</keyword>
<dbReference type="EMBL" id="JBGBPQ010000003">
    <property type="protein sequence ID" value="KAL1526633.1"/>
    <property type="molecule type" value="Genomic_DNA"/>
</dbReference>
<protein>
    <recommendedName>
        <fullName evidence="4">Reelin</fullName>
    </recommendedName>
</protein>
<keyword evidence="1" id="KW-0472">Membrane</keyword>
<keyword evidence="3" id="KW-1185">Reference proteome</keyword>
<evidence type="ECO:0000313" key="3">
    <source>
        <dbReference type="Proteomes" id="UP001515480"/>
    </source>
</evidence>
<gene>
    <name evidence="2" type="ORF">AB1Y20_015337</name>
</gene>
<keyword evidence="1" id="KW-1133">Transmembrane helix</keyword>
<evidence type="ECO:0000313" key="2">
    <source>
        <dbReference type="EMBL" id="KAL1526633.1"/>
    </source>
</evidence>
<name>A0AB34K061_PRYPA</name>
<organism evidence="2 3">
    <name type="scientific">Prymnesium parvum</name>
    <name type="common">Toxic golden alga</name>
    <dbReference type="NCBI Taxonomy" id="97485"/>
    <lineage>
        <taxon>Eukaryota</taxon>
        <taxon>Haptista</taxon>
        <taxon>Haptophyta</taxon>
        <taxon>Prymnesiophyceae</taxon>
        <taxon>Prymnesiales</taxon>
        <taxon>Prymnesiaceae</taxon>
        <taxon>Prymnesium</taxon>
    </lineage>
</organism>
<proteinExistence type="predicted"/>
<accession>A0AB34K061</accession>
<feature type="transmembrane region" description="Helical" evidence="1">
    <location>
        <begin position="456"/>
        <end position="477"/>
    </location>
</feature>
<dbReference type="Proteomes" id="UP001515480">
    <property type="component" value="Unassembled WGS sequence"/>
</dbReference>
<reference evidence="2 3" key="1">
    <citation type="journal article" date="2024" name="Science">
        <title>Giant polyketide synthase enzymes in the biosynthesis of giant marine polyether toxins.</title>
        <authorList>
            <person name="Fallon T.R."/>
            <person name="Shende V.V."/>
            <person name="Wierzbicki I.H."/>
            <person name="Pendleton A.L."/>
            <person name="Watervoot N.F."/>
            <person name="Auber R.P."/>
            <person name="Gonzalez D.J."/>
            <person name="Wisecaver J.H."/>
            <person name="Moore B.S."/>
        </authorList>
    </citation>
    <scope>NUCLEOTIDE SEQUENCE [LARGE SCALE GENOMIC DNA]</scope>
    <source>
        <strain evidence="2 3">12B1</strain>
    </source>
</reference>
<evidence type="ECO:0000256" key="1">
    <source>
        <dbReference type="SAM" id="Phobius"/>
    </source>
</evidence>
<dbReference type="InterPro" id="IPR036278">
    <property type="entry name" value="Sialidase_sf"/>
</dbReference>
<evidence type="ECO:0008006" key="4">
    <source>
        <dbReference type="Google" id="ProtNLM"/>
    </source>
</evidence>
<dbReference type="SUPFAM" id="SSF50939">
    <property type="entry name" value="Sialidases"/>
    <property type="match status" value="1"/>
</dbReference>